<dbReference type="InterPro" id="IPR050807">
    <property type="entry name" value="TransReg_Diox_bact_type"/>
</dbReference>
<proteinExistence type="predicted"/>
<dbReference type="RefSeq" id="WP_121680991.1">
    <property type="nucleotide sequence ID" value="NZ_RCVZ01000008.1"/>
</dbReference>
<dbReference type="Gene3D" id="1.10.260.40">
    <property type="entry name" value="lambda repressor-like DNA-binding domains"/>
    <property type="match status" value="1"/>
</dbReference>
<dbReference type="AlphaFoldDB" id="A0A3L7JVD0"/>
<dbReference type="OrthoDB" id="34624at2"/>
<feature type="domain" description="HTH cro/C1-type" evidence="2">
    <location>
        <begin position="8"/>
        <end position="62"/>
    </location>
</feature>
<dbReference type="CDD" id="cd02209">
    <property type="entry name" value="cupin_XRE_C"/>
    <property type="match status" value="1"/>
</dbReference>
<keyword evidence="4" id="KW-1185">Reference proteome</keyword>
<dbReference type="SMART" id="SM00530">
    <property type="entry name" value="HTH_XRE"/>
    <property type="match status" value="1"/>
</dbReference>
<evidence type="ECO:0000313" key="4">
    <source>
        <dbReference type="Proteomes" id="UP000276770"/>
    </source>
</evidence>
<dbReference type="InterPro" id="IPR010982">
    <property type="entry name" value="Lambda_DNA-bd_dom_sf"/>
</dbReference>
<dbReference type="GO" id="GO:0005829">
    <property type="term" value="C:cytosol"/>
    <property type="evidence" value="ECO:0007669"/>
    <property type="project" value="TreeGrafter"/>
</dbReference>
<dbReference type="InterPro" id="IPR014710">
    <property type="entry name" value="RmlC-like_jellyroll"/>
</dbReference>
<evidence type="ECO:0000259" key="2">
    <source>
        <dbReference type="PROSITE" id="PS50943"/>
    </source>
</evidence>
<dbReference type="EMBL" id="RCVZ01000008">
    <property type="protein sequence ID" value="RLQ94828.1"/>
    <property type="molecule type" value="Genomic_DNA"/>
</dbReference>
<dbReference type="PANTHER" id="PTHR46797:SF25">
    <property type="entry name" value="TRANSCRIPTIONAL REGULATOR"/>
    <property type="match status" value="1"/>
</dbReference>
<dbReference type="PANTHER" id="PTHR46797">
    <property type="entry name" value="HTH-TYPE TRANSCRIPTIONAL REGULATOR"/>
    <property type="match status" value="1"/>
</dbReference>
<dbReference type="InterPro" id="IPR001387">
    <property type="entry name" value="Cro/C1-type_HTH"/>
</dbReference>
<dbReference type="Proteomes" id="UP000276770">
    <property type="component" value="Unassembled WGS sequence"/>
</dbReference>
<comment type="caution">
    <text evidence="3">The sequence shown here is derived from an EMBL/GenBank/DDBJ whole genome shotgun (WGS) entry which is preliminary data.</text>
</comment>
<organism evidence="3 4">
    <name type="scientific">Falsibacillus albus</name>
    <dbReference type="NCBI Taxonomy" id="2478915"/>
    <lineage>
        <taxon>Bacteria</taxon>
        <taxon>Bacillati</taxon>
        <taxon>Bacillota</taxon>
        <taxon>Bacilli</taxon>
        <taxon>Bacillales</taxon>
        <taxon>Bacillaceae</taxon>
        <taxon>Falsibacillus</taxon>
    </lineage>
</organism>
<dbReference type="Pfam" id="PF01381">
    <property type="entry name" value="HTH_3"/>
    <property type="match status" value="1"/>
</dbReference>
<dbReference type="InterPro" id="IPR013096">
    <property type="entry name" value="Cupin_2"/>
</dbReference>
<sequence length="180" mass="20409">MDEIYGMIKDLRLKNGLTLKQLSEKTELSVSFLSQVERGTSSLAITSLKKIADALGVKITEFFESESNPNYMVKASEHKPFKIERSEFTYTRLSGDFMSRSIEPLLVTLSPNQKQTQDYSHPGEEFYYVLKGGAVFNIDGTDYFMRQGDSIHFPSSCQHNIENPFAEETVLLCVLTPVIF</sequence>
<gene>
    <name evidence="3" type="ORF">D9X91_12620</name>
</gene>
<dbReference type="CDD" id="cd00093">
    <property type="entry name" value="HTH_XRE"/>
    <property type="match status" value="1"/>
</dbReference>
<dbReference type="Gene3D" id="2.60.120.10">
    <property type="entry name" value="Jelly Rolls"/>
    <property type="match status" value="1"/>
</dbReference>
<evidence type="ECO:0000256" key="1">
    <source>
        <dbReference type="ARBA" id="ARBA00023125"/>
    </source>
</evidence>
<dbReference type="SUPFAM" id="SSF51182">
    <property type="entry name" value="RmlC-like cupins"/>
    <property type="match status" value="1"/>
</dbReference>
<dbReference type="PROSITE" id="PS50943">
    <property type="entry name" value="HTH_CROC1"/>
    <property type="match status" value="1"/>
</dbReference>
<dbReference type="GO" id="GO:0003677">
    <property type="term" value="F:DNA binding"/>
    <property type="evidence" value="ECO:0007669"/>
    <property type="project" value="UniProtKB-KW"/>
</dbReference>
<evidence type="ECO:0000313" key="3">
    <source>
        <dbReference type="EMBL" id="RLQ94828.1"/>
    </source>
</evidence>
<dbReference type="GO" id="GO:0003700">
    <property type="term" value="F:DNA-binding transcription factor activity"/>
    <property type="evidence" value="ECO:0007669"/>
    <property type="project" value="TreeGrafter"/>
</dbReference>
<keyword evidence="1" id="KW-0238">DNA-binding</keyword>
<dbReference type="InterPro" id="IPR011051">
    <property type="entry name" value="RmlC_Cupin_sf"/>
</dbReference>
<reference evidence="3 4" key="1">
    <citation type="submission" date="2018-10" db="EMBL/GenBank/DDBJ databases">
        <title>Falsibacillus sp. genome draft.</title>
        <authorList>
            <person name="Shi S."/>
        </authorList>
    </citation>
    <scope>NUCLEOTIDE SEQUENCE [LARGE SCALE GENOMIC DNA]</scope>
    <source>
        <strain evidence="3 4">GY 10110</strain>
    </source>
</reference>
<protein>
    <submittedName>
        <fullName evidence="3">XRE family transcriptional regulator</fullName>
    </submittedName>
</protein>
<name>A0A3L7JVD0_9BACI</name>
<dbReference type="Pfam" id="PF07883">
    <property type="entry name" value="Cupin_2"/>
    <property type="match status" value="1"/>
</dbReference>
<accession>A0A3L7JVD0</accession>
<dbReference type="SUPFAM" id="SSF47413">
    <property type="entry name" value="lambda repressor-like DNA-binding domains"/>
    <property type="match status" value="1"/>
</dbReference>